<feature type="transmembrane region" description="Helical" evidence="6">
    <location>
        <begin position="376"/>
        <end position="396"/>
    </location>
</feature>
<organism evidence="8 9">
    <name type="scientific">Egibacter rhizosphaerae</name>
    <dbReference type="NCBI Taxonomy" id="1670831"/>
    <lineage>
        <taxon>Bacteria</taxon>
        <taxon>Bacillati</taxon>
        <taxon>Actinomycetota</taxon>
        <taxon>Nitriliruptoria</taxon>
        <taxon>Egibacterales</taxon>
        <taxon>Egibacteraceae</taxon>
        <taxon>Egibacter</taxon>
    </lineage>
</organism>
<feature type="transmembrane region" description="Helical" evidence="6">
    <location>
        <begin position="39"/>
        <end position="58"/>
    </location>
</feature>
<dbReference type="PROSITE" id="PS50005">
    <property type="entry name" value="TPR"/>
    <property type="match status" value="1"/>
</dbReference>
<dbReference type="OrthoDB" id="3712354at2"/>
<evidence type="ECO:0000259" key="7">
    <source>
        <dbReference type="Pfam" id="PF04932"/>
    </source>
</evidence>
<proteinExistence type="predicted"/>
<evidence type="ECO:0000313" key="8">
    <source>
        <dbReference type="EMBL" id="QBI20823.1"/>
    </source>
</evidence>
<evidence type="ECO:0000256" key="5">
    <source>
        <dbReference type="PROSITE-ProRule" id="PRU00339"/>
    </source>
</evidence>
<feature type="transmembrane region" description="Helical" evidence="6">
    <location>
        <begin position="445"/>
        <end position="464"/>
    </location>
</feature>
<reference evidence="8 9" key="1">
    <citation type="submission" date="2019-01" db="EMBL/GenBank/DDBJ databases">
        <title>Egibacter rhizosphaerae EGI 80759T.</title>
        <authorList>
            <person name="Chen D.-D."/>
            <person name="Tian Y."/>
            <person name="Jiao J.-Y."/>
            <person name="Zhang X.-T."/>
            <person name="Zhang Y.-G."/>
            <person name="Zhang Y."/>
            <person name="Xiao M."/>
            <person name="Shu W.-S."/>
            <person name="Li W.-J."/>
        </authorList>
    </citation>
    <scope>NUCLEOTIDE SEQUENCE [LARGE SCALE GENOMIC DNA]</scope>
    <source>
        <strain evidence="8 9">EGI 80759</strain>
    </source>
</reference>
<dbReference type="Gene3D" id="1.25.40.10">
    <property type="entry name" value="Tetratricopeptide repeat domain"/>
    <property type="match status" value="1"/>
</dbReference>
<feature type="transmembrane region" description="Helical" evidence="6">
    <location>
        <begin position="65"/>
        <end position="85"/>
    </location>
</feature>
<dbReference type="SUPFAM" id="SSF48452">
    <property type="entry name" value="TPR-like"/>
    <property type="match status" value="1"/>
</dbReference>
<feature type="repeat" description="TPR" evidence="5">
    <location>
        <begin position="498"/>
        <end position="531"/>
    </location>
</feature>
<dbReference type="Proteomes" id="UP000291469">
    <property type="component" value="Chromosome"/>
</dbReference>
<feature type="transmembrane region" description="Helical" evidence="6">
    <location>
        <begin position="172"/>
        <end position="189"/>
    </location>
</feature>
<feature type="transmembrane region" description="Helical" evidence="6">
    <location>
        <begin position="134"/>
        <end position="152"/>
    </location>
</feature>
<feature type="domain" description="O-antigen ligase-related" evidence="7">
    <location>
        <begin position="204"/>
        <end position="352"/>
    </location>
</feature>
<keyword evidence="9" id="KW-1185">Reference proteome</keyword>
<accession>A0A411YHY0</accession>
<keyword evidence="4 6" id="KW-0472">Membrane</keyword>
<dbReference type="AlphaFoldDB" id="A0A411YHY0"/>
<evidence type="ECO:0000256" key="3">
    <source>
        <dbReference type="ARBA" id="ARBA00022989"/>
    </source>
</evidence>
<name>A0A411YHY0_9ACTN</name>
<feature type="transmembrane region" description="Helical" evidence="6">
    <location>
        <begin position="105"/>
        <end position="122"/>
    </location>
</feature>
<dbReference type="KEGG" id="erz:ER308_15435"/>
<evidence type="ECO:0000256" key="1">
    <source>
        <dbReference type="ARBA" id="ARBA00004141"/>
    </source>
</evidence>
<dbReference type="InterPro" id="IPR051533">
    <property type="entry name" value="WaaL-like"/>
</dbReference>
<keyword evidence="3 6" id="KW-1133">Transmembrane helix</keyword>
<dbReference type="InterPro" id="IPR019734">
    <property type="entry name" value="TPR_rpt"/>
</dbReference>
<gene>
    <name evidence="8" type="ORF">ER308_15435</name>
</gene>
<dbReference type="RefSeq" id="WP_131155816.1">
    <property type="nucleotide sequence ID" value="NZ_CP036402.1"/>
</dbReference>
<feature type="transmembrane region" description="Helical" evidence="6">
    <location>
        <begin position="402"/>
        <end position="424"/>
    </location>
</feature>
<protein>
    <recommendedName>
        <fullName evidence="7">O-antigen ligase-related domain-containing protein</fullName>
    </recommendedName>
</protein>
<feature type="transmembrane region" description="Helical" evidence="6">
    <location>
        <begin position="196"/>
        <end position="214"/>
    </location>
</feature>
<keyword evidence="2 6" id="KW-0812">Transmembrane</keyword>
<sequence length="572" mass="58890">MPVDASLRTATSWVLAAFTALVPLVFARGALQPIITPKVVAVLVGGAVLLGMTVAAMVRARQVAVPSSPVTITAVLLFVVMLVTATRSEGTWPVLWGPVDRGSGLLLYLALLIVLLATPPLLDVVGVRRVIHAMLAAAGVVTAYAALQGIGVDPLGWRTDFPQVATLGNPNFVSALLGIAVPLAAYTALRAELASRVRVGAGVLAVAAFAVAAWTGSVQGPIAAGGGLGLLLVVWLVDRGGARARAAAGGVIALGAVGVVAIVAGLAGVGPASFLATQAAIGPRLFYWEAALGMLRDASVLGQGFAMYPSYYRTYRPEGAAEEHGLDLTNDAAHSVPLEMLAQGGILLGLAYAAFVIAVAFVLARGVLGASGDRRLLLGGLGGAWLAYQAQSVVSIDVPPLALWHWVLAGLIVVVAGPVGSWAVPREPTSARGRAWQQRRGVSQLLGVALGAVLTVAALAPLWADHLAGEASARVEAGDVPGAREAINGATSVVPGRPDYWIIAAQAELGMGNEQGALDRFRDAISADPRDWPAAANAGRTADRLDAPEADELWEHARAIEPQADEYREEAE</sequence>
<dbReference type="PANTHER" id="PTHR37422:SF13">
    <property type="entry name" value="LIPOPOLYSACCHARIDE BIOSYNTHESIS PROTEIN PA4999-RELATED"/>
    <property type="match status" value="1"/>
</dbReference>
<dbReference type="PANTHER" id="PTHR37422">
    <property type="entry name" value="TEICHURONIC ACID BIOSYNTHESIS PROTEIN TUAE"/>
    <property type="match status" value="1"/>
</dbReference>
<comment type="subcellular location">
    <subcellularLocation>
        <location evidence="1">Membrane</location>
        <topology evidence="1">Multi-pass membrane protein</topology>
    </subcellularLocation>
</comment>
<evidence type="ECO:0000256" key="6">
    <source>
        <dbReference type="SAM" id="Phobius"/>
    </source>
</evidence>
<feature type="transmembrane region" description="Helical" evidence="6">
    <location>
        <begin position="249"/>
        <end position="269"/>
    </location>
</feature>
<dbReference type="InterPro" id="IPR007016">
    <property type="entry name" value="O-antigen_ligase-rel_domated"/>
</dbReference>
<dbReference type="EMBL" id="CP036402">
    <property type="protein sequence ID" value="QBI20823.1"/>
    <property type="molecule type" value="Genomic_DNA"/>
</dbReference>
<dbReference type="Pfam" id="PF04932">
    <property type="entry name" value="Wzy_C"/>
    <property type="match status" value="1"/>
</dbReference>
<evidence type="ECO:0000313" key="9">
    <source>
        <dbReference type="Proteomes" id="UP000291469"/>
    </source>
</evidence>
<dbReference type="InterPro" id="IPR011990">
    <property type="entry name" value="TPR-like_helical_dom_sf"/>
</dbReference>
<keyword evidence="5" id="KW-0802">TPR repeat</keyword>
<feature type="transmembrane region" description="Helical" evidence="6">
    <location>
        <begin position="220"/>
        <end position="237"/>
    </location>
</feature>
<feature type="transmembrane region" description="Helical" evidence="6">
    <location>
        <begin position="340"/>
        <end position="364"/>
    </location>
</feature>
<evidence type="ECO:0000256" key="4">
    <source>
        <dbReference type="ARBA" id="ARBA00023136"/>
    </source>
</evidence>
<evidence type="ECO:0000256" key="2">
    <source>
        <dbReference type="ARBA" id="ARBA00022692"/>
    </source>
</evidence>